<keyword evidence="1" id="KW-0812">Transmembrane</keyword>
<dbReference type="AlphaFoldDB" id="A0A1Y1QQ81"/>
<gene>
    <name evidence="3" type="ORF">BWK73_18040</name>
</gene>
<dbReference type="InterPro" id="IPR008457">
    <property type="entry name" value="Cu-R_CopD_dom"/>
</dbReference>
<accession>A0A1Y1QQ81</accession>
<proteinExistence type="predicted"/>
<reference evidence="3 4" key="1">
    <citation type="submission" date="2017-01" db="EMBL/GenBank/DDBJ databases">
        <title>Novel large sulfur bacteria in the metagenomes of groundwater-fed chemosynthetic microbial mats in the Lake Huron basin.</title>
        <authorList>
            <person name="Sharrar A.M."/>
            <person name="Flood B.E."/>
            <person name="Bailey J.V."/>
            <person name="Jones D.S."/>
            <person name="Biddanda B."/>
            <person name="Ruberg S.A."/>
            <person name="Marcus D.N."/>
            <person name="Dick G.J."/>
        </authorList>
    </citation>
    <scope>NUCLEOTIDE SEQUENCE [LARGE SCALE GENOMIC DNA]</scope>
    <source>
        <strain evidence="3">A8</strain>
    </source>
</reference>
<organism evidence="3 4">
    <name type="scientific">Thiothrix lacustris</name>
    <dbReference type="NCBI Taxonomy" id="525917"/>
    <lineage>
        <taxon>Bacteria</taxon>
        <taxon>Pseudomonadati</taxon>
        <taxon>Pseudomonadota</taxon>
        <taxon>Gammaproteobacteria</taxon>
        <taxon>Thiotrichales</taxon>
        <taxon>Thiotrichaceae</taxon>
        <taxon>Thiothrix</taxon>
    </lineage>
</organism>
<dbReference type="EMBL" id="MTEJ01000091">
    <property type="protein sequence ID" value="OQX11284.1"/>
    <property type="molecule type" value="Genomic_DNA"/>
</dbReference>
<sequence>MSIALTFHVLAIVIWVGGMFFAYMALRPAAASVLEPQQRLTLWSAVFARFFPWVWLAVISILASGYWMLLGPFGGMANAPIFVHIMNGLGLLMMAIFAYVYFAPYRQLRQAVFGMRWQDGGKALSSIRTLIGLNLSIGLITIAIGAGGKYFL</sequence>
<dbReference type="Pfam" id="PF05425">
    <property type="entry name" value="CopD"/>
    <property type="match status" value="1"/>
</dbReference>
<feature type="transmembrane region" description="Helical" evidence="1">
    <location>
        <begin position="46"/>
        <end position="69"/>
    </location>
</feature>
<feature type="transmembrane region" description="Helical" evidence="1">
    <location>
        <begin position="6"/>
        <end position="26"/>
    </location>
</feature>
<dbReference type="GO" id="GO:0016020">
    <property type="term" value="C:membrane"/>
    <property type="evidence" value="ECO:0007669"/>
    <property type="project" value="InterPro"/>
</dbReference>
<dbReference type="Proteomes" id="UP000192491">
    <property type="component" value="Unassembled WGS sequence"/>
</dbReference>
<name>A0A1Y1QQ81_9GAMM</name>
<evidence type="ECO:0000256" key="1">
    <source>
        <dbReference type="SAM" id="Phobius"/>
    </source>
</evidence>
<feature type="transmembrane region" description="Helical" evidence="1">
    <location>
        <begin position="123"/>
        <end position="146"/>
    </location>
</feature>
<evidence type="ECO:0000313" key="3">
    <source>
        <dbReference type="EMBL" id="OQX11284.1"/>
    </source>
</evidence>
<protein>
    <recommendedName>
        <fullName evidence="2">Copper resistance protein D domain-containing protein</fullName>
    </recommendedName>
</protein>
<feature type="domain" description="Copper resistance protein D" evidence="2">
    <location>
        <begin position="45"/>
        <end position="146"/>
    </location>
</feature>
<keyword evidence="1" id="KW-1133">Transmembrane helix</keyword>
<keyword evidence="1" id="KW-0472">Membrane</keyword>
<evidence type="ECO:0000259" key="2">
    <source>
        <dbReference type="Pfam" id="PF05425"/>
    </source>
</evidence>
<feature type="transmembrane region" description="Helical" evidence="1">
    <location>
        <begin position="81"/>
        <end position="102"/>
    </location>
</feature>
<comment type="caution">
    <text evidence="3">The sequence shown here is derived from an EMBL/GenBank/DDBJ whole genome shotgun (WGS) entry which is preliminary data.</text>
</comment>
<evidence type="ECO:0000313" key="4">
    <source>
        <dbReference type="Proteomes" id="UP000192491"/>
    </source>
</evidence>